<dbReference type="InterPro" id="IPR030664">
    <property type="entry name" value="SdhA/FrdA/AprA"/>
</dbReference>
<dbReference type="Proteomes" id="UP000053989">
    <property type="component" value="Unassembled WGS sequence"/>
</dbReference>
<dbReference type="GO" id="GO:0008177">
    <property type="term" value="F:succinate dehydrogenase (quinone) activity"/>
    <property type="evidence" value="ECO:0007669"/>
    <property type="project" value="TreeGrafter"/>
</dbReference>
<organism evidence="2 3">
    <name type="scientific">Scleroderma citrinum Foug A</name>
    <dbReference type="NCBI Taxonomy" id="1036808"/>
    <lineage>
        <taxon>Eukaryota</taxon>
        <taxon>Fungi</taxon>
        <taxon>Dikarya</taxon>
        <taxon>Basidiomycota</taxon>
        <taxon>Agaricomycotina</taxon>
        <taxon>Agaricomycetes</taxon>
        <taxon>Agaricomycetidae</taxon>
        <taxon>Boletales</taxon>
        <taxon>Sclerodermatineae</taxon>
        <taxon>Sclerodermataceae</taxon>
        <taxon>Scleroderma</taxon>
    </lineage>
</organism>
<dbReference type="Pfam" id="PF02910">
    <property type="entry name" value="Succ_DH_flav_C"/>
    <property type="match status" value="1"/>
</dbReference>
<evidence type="ECO:0000313" key="2">
    <source>
        <dbReference type="EMBL" id="KIM55842.1"/>
    </source>
</evidence>
<gene>
    <name evidence="2" type="ORF">SCLCIDRAFT_1220808</name>
</gene>
<dbReference type="InParanoid" id="A0A0C2ZTG0"/>
<dbReference type="GO" id="GO:0050660">
    <property type="term" value="F:flavin adenine dinucleotide binding"/>
    <property type="evidence" value="ECO:0007669"/>
    <property type="project" value="TreeGrafter"/>
</dbReference>
<proteinExistence type="predicted"/>
<reference evidence="2 3" key="1">
    <citation type="submission" date="2014-04" db="EMBL/GenBank/DDBJ databases">
        <authorList>
            <consortium name="DOE Joint Genome Institute"/>
            <person name="Kuo A."/>
            <person name="Kohler A."/>
            <person name="Nagy L.G."/>
            <person name="Floudas D."/>
            <person name="Copeland A."/>
            <person name="Barry K.W."/>
            <person name="Cichocki N."/>
            <person name="Veneault-Fourrey C."/>
            <person name="LaButti K."/>
            <person name="Lindquist E.A."/>
            <person name="Lipzen A."/>
            <person name="Lundell T."/>
            <person name="Morin E."/>
            <person name="Murat C."/>
            <person name="Sun H."/>
            <person name="Tunlid A."/>
            <person name="Henrissat B."/>
            <person name="Grigoriev I.V."/>
            <person name="Hibbett D.S."/>
            <person name="Martin F."/>
            <person name="Nordberg H.P."/>
            <person name="Cantor M.N."/>
            <person name="Hua S.X."/>
        </authorList>
    </citation>
    <scope>NUCLEOTIDE SEQUENCE [LARGE SCALE GENOMIC DNA]</scope>
    <source>
        <strain evidence="2 3">Foug A</strain>
    </source>
</reference>
<sequence>MLLSSGEFLSFETRSETLTVCYHSRESGSGCGETAYHYKSFEHIRVKDRSMIWNLDLVETLELRNLLRCAVQTITAAAAPKESWCSCP</sequence>
<keyword evidence="3" id="KW-1185">Reference proteome</keyword>
<evidence type="ECO:0000313" key="3">
    <source>
        <dbReference type="Proteomes" id="UP000053989"/>
    </source>
</evidence>
<evidence type="ECO:0000259" key="1">
    <source>
        <dbReference type="Pfam" id="PF02910"/>
    </source>
</evidence>
<dbReference type="HOGENOM" id="CLU_2470394_0_0_1"/>
<dbReference type="STRING" id="1036808.A0A0C2ZTG0"/>
<name>A0A0C2ZTG0_9AGAM</name>
<dbReference type="SUPFAM" id="SSF46977">
    <property type="entry name" value="Succinate dehydrogenase/fumarate reductase flavoprotein C-terminal domain"/>
    <property type="match status" value="1"/>
</dbReference>
<dbReference type="GO" id="GO:0009055">
    <property type="term" value="F:electron transfer activity"/>
    <property type="evidence" value="ECO:0007669"/>
    <property type="project" value="TreeGrafter"/>
</dbReference>
<protein>
    <recommendedName>
        <fullName evidence="1">Fumarate reductase/succinate dehydrogenase flavoprotein-like C-terminal domain-containing protein</fullName>
    </recommendedName>
</protein>
<dbReference type="Gene3D" id="1.20.58.100">
    <property type="entry name" value="Fumarate reductase/succinate dehydrogenase flavoprotein-like, C-terminal domain"/>
    <property type="match status" value="1"/>
</dbReference>
<accession>A0A0C2ZTG0</accession>
<dbReference type="GO" id="GO:0005739">
    <property type="term" value="C:mitochondrion"/>
    <property type="evidence" value="ECO:0007669"/>
    <property type="project" value="GOC"/>
</dbReference>
<dbReference type="GO" id="GO:0006121">
    <property type="term" value="P:mitochondrial electron transport, succinate to ubiquinone"/>
    <property type="evidence" value="ECO:0007669"/>
    <property type="project" value="TreeGrafter"/>
</dbReference>
<dbReference type="InterPro" id="IPR037099">
    <property type="entry name" value="Fum_R/Succ_DH_flav-like_C_sf"/>
</dbReference>
<dbReference type="PANTHER" id="PTHR11632:SF51">
    <property type="entry name" value="SUCCINATE DEHYDROGENASE [UBIQUINONE] FLAVOPROTEIN SUBUNIT, MITOCHONDRIAL"/>
    <property type="match status" value="1"/>
</dbReference>
<dbReference type="PANTHER" id="PTHR11632">
    <property type="entry name" value="SUCCINATE DEHYDROGENASE 2 FLAVOPROTEIN SUBUNIT"/>
    <property type="match status" value="1"/>
</dbReference>
<reference evidence="3" key="2">
    <citation type="submission" date="2015-01" db="EMBL/GenBank/DDBJ databases">
        <title>Evolutionary Origins and Diversification of the Mycorrhizal Mutualists.</title>
        <authorList>
            <consortium name="DOE Joint Genome Institute"/>
            <consortium name="Mycorrhizal Genomics Consortium"/>
            <person name="Kohler A."/>
            <person name="Kuo A."/>
            <person name="Nagy L.G."/>
            <person name="Floudas D."/>
            <person name="Copeland A."/>
            <person name="Barry K.W."/>
            <person name="Cichocki N."/>
            <person name="Veneault-Fourrey C."/>
            <person name="LaButti K."/>
            <person name="Lindquist E.A."/>
            <person name="Lipzen A."/>
            <person name="Lundell T."/>
            <person name="Morin E."/>
            <person name="Murat C."/>
            <person name="Riley R."/>
            <person name="Ohm R."/>
            <person name="Sun H."/>
            <person name="Tunlid A."/>
            <person name="Henrissat B."/>
            <person name="Grigoriev I.V."/>
            <person name="Hibbett D.S."/>
            <person name="Martin F."/>
        </authorList>
    </citation>
    <scope>NUCLEOTIDE SEQUENCE [LARGE SCALE GENOMIC DNA]</scope>
    <source>
        <strain evidence="3">Foug A</strain>
    </source>
</reference>
<feature type="domain" description="Fumarate reductase/succinate dehydrogenase flavoprotein-like C-terminal" evidence="1">
    <location>
        <begin position="30"/>
        <end position="83"/>
    </location>
</feature>
<dbReference type="EMBL" id="KN822126">
    <property type="protein sequence ID" value="KIM55842.1"/>
    <property type="molecule type" value="Genomic_DNA"/>
</dbReference>
<dbReference type="AlphaFoldDB" id="A0A0C2ZTG0"/>
<dbReference type="InterPro" id="IPR015939">
    <property type="entry name" value="Fum_Rdtase/Succ_DH_flav-like_C"/>
</dbReference>